<dbReference type="Proteomes" id="UP000198727">
    <property type="component" value="Unassembled WGS sequence"/>
</dbReference>
<name>A0A1I5V7L9_9PSEU</name>
<evidence type="ECO:0000313" key="2">
    <source>
        <dbReference type="EMBL" id="SFQ03357.1"/>
    </source>
</evidence>
<evidence type="ECO:0000313" key="3">
    <source>
        <dbReference type="Proteomes" id="UP000198727"/>
    </source>
</evidence>
<dbReference type="AlphaFoldDB" id="A0A1I5V7L9"/>
<organism evidence="2 3">
    <name type="scientific">Amycolatopsis arida</name>
    <dbReference type="NCBI Taxonomy" id="587909"/>
    <lineage>
        <taxon>Bacteria</taxon>
        <taxon>Bacillati</taxon>
        <taxon>Actinomycetota</taxon>
        <taxon>Actinomycetes</taxon>
        <taxon>Pseudonocardiales</taxon>
        <taxon>Pseudonocardiaceae</taxon>
        <taxon>Amycolatopsis</taxon>
    </lineage>
</organism>
<dbReference type="InterPro" id="IPR019587">
    <property type="entry name" value="Polyketide_cyclase/dehydratase"/>
</dbReference>
<dbReference type="CDD" id="cd07812">
    <property type="entry name" value="SRPBCC"/>
    <property type="match status" value="1"/>
</dbReference>
<dbReference type="InterPro" id="IPR023393">
    <property type="entry name" value="START-like_dom_sf"/>
</dbReference>
<reference evidence="3" key="1">
    <citation type="submission" date="2016-10" db="EMBL/GenBank/DDBJ databases">
        <authorList>
            <person name="Varghese N."/>
            <person name="Submissions S."/>
        </authorList>
    </citation>
    <scope>NUCLEOTIDE SEQUENCE [LARGE SCALE GENOMIC DNA]</scope>
    <source>
        <strain evidence="3">CGMCC 4.5579</strain>
    </source>
</reference>
<gene>
    <name evidence="2" type="ORF">SAMN05421810_104258</name>
</gene>
<proteinExistence type="predicted"/>
<dbReference type="STRING" id="587909.SAMN05421810_104258"/>
<protein>
    <submittedName>
        <fullName evidence="2">Polyketide cyclase / dehydrase and lipid transport</fullName>
    </submittedName>
</protein>
<dbReference type="SUPFAM" id="SSF55961">
    <property type="entry name" value="Bet v1-like"/>
    <property type="match status" value="1"/>
</dbReference>
<dbReference type="EMBL" id="FOWW01000004">
    <property type="protein sequence ID" value="SFQ03357.1"/>
    <property type="molecule type" value="Genomic_DNA"/>
</dbReference>
<evidence type="ECO:0000256" key="1">
    <source>
        <dbReference type="SAM" id="MobiDB-lite"/>
    </source>
</evidence>
<dbReference type="OrthoDB" id="4174486at2"/>
<sequence length="178" mass="20057">MVAVTVERTIGCAPETFVEFVLDVRRYAEVDDKIGRILWVRRRPGLTEFKFRPRLPGLRLPEPGTVSRMRLVQGNRIDIALAPLPRNALSRFVSRFRAGFTCAPAPGGTTVTRTISFDFNPLVRPLLEPTLRHTLPESVERELRLAEEILGGAEQGARPWAGERSGASLRKDRRIKET</sequence>
<feature type="region of interest" description="Disordered" evidence="1">
    <location>
        <begin position="155"/>
        <end position="178"/>
    </location>
</feature>
<dbReference type="Gene3D" id="3.30.530.20">
    <property type="match status" value="1"/>
</dbReference>
<keyword evidence="3" id="KW-1185">Reference proteome</keyword>
<dbReference type="Pfam" id="PF10604">
    <property type="entry name" value="Polyketide_cyc2"/>
    <property type="match status" value="1"/>
</dbReference>
<accession>A0A1I5V7L9</accession>